<dbReference type="PANTHER" id="PTHR32063:SF0">
    <property type="entry name" value="SWARMING MOTILITY PROTEIN SWRC"/>
    <property type="match status" value="1"/>
</dbReference>
<feature type="transmembrane region" description="Helical" evidence="1">
    <location>
        <begin position="329"/>
        <end position="348"/>
    </location>
</feature>
<dbReference type="KEGG" id="sphe:GFH32_05045"/>
<dbReference type="Gene3D" id="3.30.70.1440">
    <property type="entry name" value="Multidrug efflux transporter AcrB pore domain"/>
    <property type="match status" value="1"/>
</dbReference>
<feature type="transmembrane region" description="Helical" evidence="1">
    <location>
        <begin position="853"/>
        <end position="876"/>
    </location>
</feature>
<accession>A0A5Q0Q8L0</accession>
<feature type="transmembrane region" description="Helical" evidence="1">
    <location>
        <begin position="980"/>
        <end position="1006"/>
    </location>
</feature>
<organism evidence="2 3">
    <name type="scientific">Sphingobacterium zhuxiongii</name>
    <dbReference type="NCBI Taxonomy" id="2662364"/>
    <lineage>
        <taxon>Bacteria</taxon>
        <taxon>Pseudomonadati</taxon>
        <taxon>Bacteroidota</taxon>
        <taxon>Sphingobacteriia</taxon>
        <taxon>Sphingobacteriales</taxon>
        <taxon>Sphingobacteriaceae</taxon>
        <taxon>Sphingobacterium</taxon>
    </lineage>
</organism>
<dbReference type="SUPFAM" id="SSF82714">
    <property type="entry name" value="Multidrug efflux transporter AcrB TolC docking domain, DN and DC subdomains"/>
    <property type="match status" value="2"/>
</dbReference>
<dbReference type="Gene3D" id="3.30.2090.10">
    <property type="entry name" value="Multidrug efflux transporter AcrB TolC docking domain, DN and DC subdomains"/>
    <property type="match status" value="2"/>
</dbReference>
<keyword evidence="1" id="KW-0472">Membrane</keyword>
<feature type="transmembrane region" description="Helical" evidence="1">
    <location>
        <begin position="355"/>
        <end position="373"/>
    </location>
</feature>
<evidence type="ECO:0000313" key="3">
    <source>
        <dbReference type="Proteomes" id="UP000326921"/>
    </source>
</evidence>
<dbReference type="GO" id="GO:0042910">
    <property type="term" value="F:xenobiotic transmembrane transporter activity"/>
    <property type="evidence" value="ECO:0007669"/>
    <property type="project" value="TreeGrafter"/>
</dbReference>
<proteinExistence type="predicted"/>
<dbReference type="Gene3D" id="1.20.1640.10">
    <property type="entry name" value="Multidrug efflux transporter AcrB transmembrane domain"/>
    <property type="match status" value="2"/>
</dbReference>
<dbReference type="Proteomes" id="UP000326921">
    <property type="component" value="Chromosome"/>
</dbReference>
<name>A0A5Q0Q8L0_9SPHI</name>
<feature type="transmembrane region" description="Helical" evidence="1">
    <location>
        <begin position="909"/>
        <end position="932"/>
    </location>
</feature>
<feature type="transmembrane region" description="Helical" evidence="1">
    <location>
        <begin position="12"/>
        <end position="32"/>
    </location>
</feature>
<keyword evidence="3" id="KW-1185">Reference proteome</keyword>
<keyword evidence="1" id="KW-0812">Transmembrane</keyword>
<evidence type="ECO:0000256" key="1">
    <source>
        <dbReference type="SAM" id="Phobius"/>
    </source>
</evidence>
<dbReference type="SUPFAM" id="SSF82866">
    <property type="entry name" value="Multidrug efflux transporter AcrB transmembrane domain"/>
    <property type="match status" value="2"/>
</dbReference>
<dbReference type="RefSeq" id="WP_153510045.1">
    <property type="nucleotide sequence ID" value="NZ_CP045652.1"/>
</dbReference>
<dbReference type="PANTHER" id="PTHR32063">
    <property type="match status" value="1"/>
</dbReference>
<dbReference type="InterPro" id="IPR001036">
    <property type="entry name" value="Acrflvin-R"/>
</dbReference>
<dbReference type="AlphaFoldDB" id="A0A5Q0Q8L0"/>
<feature type="transmembrane region" description="Helical" evidence="1">
    <location>
        <begin position="459"/>
        <end position="482"/>
    </location>
</feature>
<feature type="transmembrane region" description="Helical" evidence="1">
    <location>
        <begin position="883"/>
        <end position="903"/>
    </location>
</feature>
<dbReference type="Gene3D" id="3.30.70.1320">
    <property type="entry name" value="Multidrug efflux transporter AcrB pore domain like"/>
    <property type="match status" value="1"/>
</dbReference>
<dbReference type="PRINTS" id="PR00702">
    <property type="entry name" value="ACRIFLAVINRP"/>
</dbReference>
<dbReference type="InterPro" id="IPR027463">
    <property type="entry name" value="AcrB_DN_DC_subdom"/>
</dbReference>
<feature type="transmembrane region" description="Helical" evidence="1">
    <location>
        <begin position="427"/>
        <end position="447"/>
    </location>
</feature>
<dbReference type="EMBL" id="CP045652">
    <property type="protein sequence ID" value="QGA25726.1"/>
    <property type="molecule type" value="Genomic_DNA"/>
</dbReference>
<dbReference type="SUPFAM" id="SSF82693">
    <property type="entry name" value="Multidrug efflux transporter AcrB pore domain, PN1, PN2, PC1 and PC2 subdomains"/>
    <property type="match status" value="2"/>
</dbReference>
<reference evidence="2 3" key="1">
    <citation type="submission" date="2019-10" db="EMBL/GenBank/DDBJ databases">
        <authorList>
            <person name="Dong K."/>
        </authorList>
    </citation>
    <scope>NUCLEOTIDE SEQUENCE [LARGE SCALE GENOMIC DNA]</scope>
    <source>
        <strain evidence="3">dk4302</strain>
    </source>
</reference>
<gene>
    <name evidence="2" type="ORF">GFH32_05045</name>
</gene>
<feature type="transmembrane region" description="Helical" evidence="1">
    <location>
        <begin position="385"/>
        <end position="406"/>
    </location>
</feature>
<sequence>MSLIKYPIKNYQFTMIMVLMIMLVAATSLMTMPRAEDPDMKAVSFPVIVVQPGTNPKDMEQLIVKPLEARFYGLDDIKRIKTTINNSVAFFFVEFEYGTDYDDKYQELVRELNAAGPELPDNIYSMEVKKIDPTNVSVIQLALVSENASQSTMKGLADKLKQELEKVKSLKEVEISGLPDQQIRIDIDQAKIAELGIPMNRIIQAVQSENQNIPAGSVNAGNKTFSVKTSGNYQQIEDIKNTIIASGQGKNIILKEVATIYPTFATNNHITRLNGYNAILINAAQKIGKNISDTQKDYQKVLDKFENSLPENVDMIVNFDQANNVNNRLSGLGIDFAIAIVLVLFTLLPLGTRASLVVMIAIPLSLGLGVIAMNSFGYSLNQLSIVGFVVALGLVVDDSIVVVENIERWMREGYSRLEASIKGTEQIALAVLGCTVTLVIAFMPLVFMPEMAGEFIRSMPIAVITSVIGSMLIALLVVPFLASKLLKPHEHEGGNAILRGMQNIIHKSYGVFLDKALKHPGRTTLIALAIFLGSLALIPVVGFSLFPPSEKPQFMIHITSELQDNMETTNRITKDIEQQLKAMPDVKYFTSNVGKGNPRVYYNMQQGQENVSYADIFVQLHGDVKSDKKIEMIEQLRKQWTPYLGAKVEVRNFEQGVPVISPVEVRIFGDNLDTLRNLAAQVEDLLKNTAGSEYVNNPIKNNKTDLRVNINREKAMALGVPTSSIDQTIRVALAGYTVGTYSDPNKDDNDYQIVVSVPRAKDATIETLEGVFVDNVAGKAIPLAQLASLTFEVSPSNIYHINKERTVSVNSFVAKGYSNDEVINAVIEQMEKFPLPSGYTYEMGGEVESRETAFGGFGTIILITVFMFIAVLILEFKTFKSTLIVLSVIPLGIVGAVIALLFTGNTLSFVATIGIVALAGIEVKNTILLVDFTNQLRREGVALNEAIEKAGEIRFLPIILTSLTAIGGLMPIAWSSNPLISPLAIVMIGGLISSTLLSRIVTPVVYKLIPPKIEMEKLVHIEDGKSE</sequence>
<dbReference type="Gene3D" id="3.30.70.1430">
    <property type="entry name" value="Multidrug efflux transporter AcrB pore domain"/>
    <property type="match status" value="2"/>
</dbReference>
<dbReference type="Pfam" id="PF00873">
    <property type="entry name" value="ACR_tran"/>
    <property type="match status" value="1"/>
</dbReference>
<protein>
    <submittedName>
        <fullName evidence="2">AcrB/AcrD/AcrF family protein</fullName>
    </submittedName>
</protein>
<feature type="transmembrane region" description="Helical" evidence="1">
    <location>
        <begin position="525"/>
        <end position="546"/>
    </location>
</feature>
<dbReference type="GO" id="GO:0005886">
    <property type="term" value="C:plasma membrane"/>
    <property type="evidence" value="ECO:0007669"/>
    <property type="project" value="TreeGrafter"/>
</dbReference>
<keyword evidence="1" id="KW-1133">Transmembrane helix</keyword>
<feature type="transmembrane region" description="Helical" evidence="1">
    <location>
        <begin position="953"/>
        <end position="974"/>
    </location>
</feature>
<evidence type="ECO:0000313" key="2">
    <source>
        <dbReference type="EMBL" id="QGA25726.1"/>
    </source>
</evidence>